<dbReference type="EMBL" id="JAUTDP010000014">
    <property type="protein sequence ID" value="KAK3388793.1"/>
    <property type="molecule type" value="Genomic_DNA"/>
</dbReference>
<feature type="chain" id="PRO_5041946295" evidence="1">
    <location>
        <begin position="22"/>
        <end position="109"/>
    </location>
</feature>
<accession>A0AAE0U2P3</accession>
<protein>
    <submittedName>
        <fullName evidence="2">Uncharacterized protein</fullName>
    </submittedName>
</protein>
<reference evidence="2" key="2">
    <citation type="submission" date="2023-07" db="EMBL/GenBank/DDBJ databases">
        <authorList>
            <consortium name="Lawrence Berkeley National Laboratory"/>
            <person name="Haridas S."/>
            <person name="Hensen N."/>
            <person name="Bonometti L."/>
            <person name="Westerberg I."/>
            <person name="Brannstrom I.O."/>
            <person name="Guillou S."/>
            <person name="Cros-Aarteil S."/>
            <person name="Calhoun S."/>
            <person name="Kuo A."/>
            <person name="Mondo S."/>
            <person name="Pangilinan J."/>
            <person name="Riley R."/>
            <person name="LaButti K."/>
            <person name="Andreopoulos B."/>
            <person name="Lipzen A."/>
            <person name="Chen C."/>
            <person name="Yanf M."/>
            <person name="Daum C."/>
            <person name="Ng V."/>
            <person name="Clum A."/>
            <person name="Steindorff A."/>
            <person name="Ohm R."/>
            <person name="Martin F."/>
            <person name="Silar P."/>
            <person name="Natvig D."/>
            <person name="Lalanne C."/>
            <person name="Gautier V."/>
            <person name="Ament-velasquez S.L."/>
            <person name="Kruys A."/>
            <person name="Hutchinson M.I."/>
            <person name="Powell A.J."/>
            <person name="Barry K."/>
            <person name="Miller A.N."/>
            <person name="Grigoriev I.V."/>
            <person name="Debuchy R."/>
            <person name="Gladieux P."/>
            <person name="Thoren M.H."/>
            <person name="Johannesson H."/>
        </authorList>
    </citation>
    <scope>NUCLEOTIDE SEQUENCE</scope>
    <source>
        <strain evidence="2">FGSC 1904</strain>
    </source>
</reference>
<organism evidence="2 3">
    <name type="scientific">Sordaria brevicollis</name>
    <dbReference type="NCBI Taxonomy" id="83679"/>
    <lineage>
        <taxon>Eukaryota</taxon>
        <taxon>Fungi</taxon>
        <taxon>Dikarya</taxon>
        <taxon>Ascomycota</taxon>
        <taxon>Pezizomycotina</taxon>
        <taxon>Sordariomycetes</taxon>
        <taxon>Sordariomycetidae</taxon>
        <taxon>Sordariales</taxon>
        <taxon>Sordariaceae</taxon>
        <taxon>Sordaria</taxon>
    </lineage>
</organism>
<evidence type="ECO:0000256" key="1">
    <source>
        <dbReference type="SAM" id="SignalP"/>
    </source>
</evidence>
<sequence>MGTPFLFSLLLRIEIAIPSLSWQALGIARMGNPFHDSWRALGEPSWVEVPGVYTASRDMDISPLISNFLRFDAGAPDIGIQETQKRKSVISLTVYKRQKAVIFVVDVKE</sequence>
<gene>
    <name evidence="2" type="ORF">B0T20DRAFT_85335</name>
</gene>
<comment type="caution">
    <text evidence="2">The sequence shown here is derived from an EMBL/GenBank/DDBJ whole genome shotgun (WGS) entry which is preliminary data.</text>
</comment>
<reference evidence="2" key="1">
    <citation type="journal article" date="2023" name="Mol. Phylogenet. Evol.">
        <title>Genome-scale phylogeny and comparative genomics of the fungal order Sordariales.</title>
        <authorList>
            <person name="Hensen N."/>
            <person name="Bonometti L."/>
            <person name="Westerberg I."/>
            <person name="Brannstrom I.O."/>
            <person name="Guillou S."/>
            <person name="Cros-Aarteil S."/>
            <person name="Calhoun S."/>
            <person name="Haridas S."/>
            <person name="Kuo A."/>
            <person name="Mondo S."/>
            <person name="Pangilinan J."/>
            <person name="Riley R."/>
            <person name="LaButti K."/>
            <person name="Andreopoulos B."/>
            <person name="Lipzen A."/>
            <person name="Chen C."/>
            <person name="Yan M."/>
            <person name="Daum C."/>
            <person name="Ng V."/>
            <person name="Clum A."/>
            <person name="Steindorff A."/>
            <person name="Ohm R.A."/>
            <person name="Martin F."/>
            <person name="Silar P."/>
            <person name="Natvig D.O."/>
            <person name="Lalanne C."/>
            <person name="Gautier V."/>
            <person name="Ament-Velasquez S.L."/>
            <person name="Kruys A."/>
            <person name="Hutchinson M.I."/>
            <person name="Powell A.J."/>
            <person name="Barry K."/>
            <person name="Miller A.N."/>
            <person name="Grigoriev I.V."/>
            <person name="Debuchy R."/>
            <person name="Gladieux P."/>
            <person name="Hiltunen Thoren M."/>
            <person name="Johannesson H."/>
        </authorList>
    </citation>
    <scope>NUCLEOTIDE SEQUENCE</scope>
    <source>
        <strain evidence="2">FGSC 1904</strain>
    </source>
</reference>
<evidence type="ECO:0000313" key="3">
    <source>
        <dbReference type="Proteomes" id="UP001281003"/>
    </source>
</evidence>
<proteinExistence type="predicted"/>
<feature type="signal peptide" evidence="1">
    <location>
        <begin position="1"/>
        <end position="21"/>
    </location>
</feature>
<keyword evidence="3" id="KW-1185">Reference proteome</keyword>
<name>A0AAE0U2P3_SORBR</name>
<dbReference type="Proteomes" id="UP001281003">
    <property type="component" value="Unassembled WGS sequence"/>
</dbReference>
<keyword evidence="1" id="KW-0732">Signal</keyword>
<evidence type="ECO:0000313" key="2">
    <source>
        <dbReference type="EMBL" id="KAK3388793.1"/>
    </source>
</evidence>
<dbReference type="AlphaFoldDB" id="A0AAE0U2P3"/>